<organism evidence="4">
    <name type="scientific">Babesia gibsoni</name>
    <dbReference type="NCBI Taxonomy" id="33632"/>
    <lineage>
        <taxon>Eukaryota</taxon>
        <taxon>Sar</taxon>
        <taxon>Alveolata</taxon>
        <taxon>Apicomplexa</taxon>
        <taxon>Aconoidasida</taxon>
        <taxon>Piroplasmida</taxon>
        <taxon>Babesiidae</taxon>
        <taxon>Babesia</taxon>
    </lineage>
</organism>
<keyword evidence="4" id="KW-0645">Protease</keyword>
<keyword evidence="1" id="KW-0547">Nucleotide-binding</keyword>
<protein>
    <submittedName>
        <fullName evidence="4">ATP-dependent Clp protease</fullName>
    </submittedName>
</protein>
<dbReference type="CDD" id="cd19499">
    <property type="entry name" value="RecA-like_ClpB_Hsp104-like"/>
    <property type="match status" value="1"/>
</dbReference>
<gene>
    <name evidence="4" type="primary">ClpC2</name>
</gene>
<dbReference type="GO" id="GO:0005737">
    <property type="term" value="C:cytoplasm"/>
    <property type="evidence" value="ECO:0007669"/>
    <property type="project" value="TreeGrafter"/>
</dbReference>
<dbReference type="InterPro" id="IPR050130">
    <property type="entry name" value="ClpA_ClpB"/>
</dbReference>
<proteinExistence type="predicted"/>
<dbReference type="GO" id="GO:0008233">
    <property type="term" value="F:peptidase activity"/>
    <property type="evidence" value="ECO:0007669"/>
    <property type="project" value="UniProtKB-KW"/>
</dbReference>
<dbReference type="InterPro" id="IPR003959">
    <property type="entry name" value="ATPase_AAA_core"/>
</dbReference>
<dbReference type="AlphaFoldDB" id="A0A6M8NR89"/>
<keyword evidence="2" id="KW-0067">ATP-binding</keyword>
<dbReference type="SMART" id="SM00382">
    <property type="entry name" value="AAA"/>
    <property type="match status" value="1"/>
</dbReference>
<dbReference type="Gene3D" id="3.40.50.300">
    <property type="entry name" value="P-loop containing nucleotide triphosphate hydrolases"/>
    <property type="match status" value="1"/>
</dbReference>
<dbReference type="InterPro" id="IPR001270">
    <property type="entry name" value="ClpA/B"/>
</dbReference>
<evidence type="ECO:0000256" key="1">
    <source>
        <dbReference type="ARBA" id="ARBA00022741"/>
    </source>
</evidence>
<dbReference type="Pfam" id="PF07724">
    <property type="entry name" value="AAA_2"/>
    <property type="match status" value="1"/>
</dbReference>
<accession>A0A6M8NR89</accession>
<dbReference type="GO" id="GO:0034605">
    <property type="term" value="P:cellular response to heat"/>
    <property type="evidence" value="ECO:0007669"/>
    <property type="project" value="TreeGrafter"/>
</dbReference>
<evidence type="ECO:0000259" key="3">
    <source>
        <dbReference type="SMART" id="SM00382"/>
    </source>
</evidence>
<name>A0A6M8NR89_BABGI</name>
<dbReference type="PANTHER" id="PTHR11638">
    <property type="entry name" value="ATP-DEPENDENT CLP PROTEASE"/>
    <property type="match status" value="1"/>
</dbReference>
<dbReference type="InterPro" id="IPR003593">
    <property type="entry name" value="AAA+_ATPase"/>
</dbReference>
<dbReference type="GO" id="GO:0006508">
    <property type="term" value="P:proteolysis"/>
    <property type="evidence" value="ECO:0007669"/>
    <property type="project" value="UniProtKB-KW"/>
</dbReference>
<dbReference type="PANTHER" id="PTHR11638:SF18">
    <property type="entry name" value="HEAT SHOCK PROTEIN 104"/>
    <property type="match status" value="1"/>
</dbReference>
<dbReference type="GO" id="GO:0005524">
    <property type="term" value="F:ATP binding"/>
    <property type="evidence" value="ECO:0007669"/>
    <property type="project" value="UniProtKB-KW"/>
</dbReference>
<reference evidence="4" key="1">
    <citation type="journal article" date="2020" name="Parasit. Vectors">
        <title>Annotation and characterization of Babesia gibsoni apicoplast genome.</title>
        <authorList>
            <person name="Liu Q."/>
            <person name="Yu L."/>
            <person name="Jiang F."/>
            <person name="Li M."/>
            <person name="Zhan X."/>
            <person name="Huang Y."/>
            <person name="Wang S."/>
            <person name="Du X."/>
            <person name="He L."/>
            <person name="Zhao J."/>
        </authorList>
    </citation>
    <scope>NUCLEOTIDE SEQUENCE</scope>
    <source>
        <strain evidence="4">Wuhan</strain>
    </source>
</reference>
<feature type="domain" description="AAA+ ATPase" evidence="3">
    <location>
        <begin position="281"/>
        <end position="445"/>
    </location>
</feature>
<dbReference type="GO" id="GO:0016887">
    <property type="term" value="F:ATP hydrolysis activity"/>
    <property type="evidence" value="ECO:0007669"/>
    <property type="project" value="InterPro"/>
</dbReference>
<evidence type="ECO:0000313" key="4">
    <source>
        <dbReference type="EMBL" id="QKG04108.1"/>
    </source>
</evidence>
<sequence length="546" mass="65130">MILYNYLNKIYLYYIYLLTKKHSNIIIYTYFYLKYINIKNLKTYLINLDNIFESLLTSKKNTIYIINNIFKINFLNKFIDISQFNKDIINLIKNKFLNYYNFISENTLSKYLTIYPIFNNKFIIVFNTYNNFFKIFKNINLFKSLLDDLKTYSIIIYILTNNSNYIYAKLNLFLNTNNLNYNIKFIKPFISSSTNINKLKNFKIKKFINFKIYNNLSIYNNLQNINKFLPFLSLLKLKYKKQHLINIKNYLNYKFINNFDILNTLIKTLNKIFYINNEYKPLTNFLLCGPSGTGKTELAKILSYILFNSTKNLIKLNMSEYMEPHSISKLIGSPPGYIGYNNTNSKFIETLKLNINNIILFDEIEKADKSINDLMLQILEEGKLTLANGDSLYFNKTFIIFTSNLGITKLSINKEKTQYENQILEAIKKFFRPEFLSRINNILIFKPTTNFSLYSIFNNIIKKINLEFKYNFNLNSFIKFEFIKYVYNTLYGIRPLVKLNNLLFNKINIYNINLKNNNINNSVRNINNLKLINLKYSINSYKYKIK</sequence>
<dbReference type="InterPro" id="IPR027417">
    <property type="entry name" value="P-loop_NTPase"/>
</dbReference>
<dbReference type="EMBL" id="MN481613">
    <property type="protein sequence ID" value="QKG04108.1"/>
    <property type="molecule type" value="Genomic_DNA"/>
</dbReference>
<dbReference type="PRINTS" id="PR00300">
    <property type="entry name" value="CLPPROTEASEA"/>
</dbReference>
<dbReference type="SUPFAM" id="SSF52540">
    <property type="entry name" value="P-loop containing nucleoside triphosphate hydrolases"/>
    <property type="match status" value="1"/>
</dbReference>
<keyword evidence="4" id="KW-0378">Hydrolase</keyword>
<evidence type="ECO:0000256" key="2">
    <source>
        <dbReference type="ARBA" id="ARBA00022840"/>
    </source>
</evidence>